<accession>A0A0C6EWF9</accession>
<proteinExistence type="predicted"/>
<evidence type="ECO:0000313" key="2">
    <source>
        <dbReference type="EMBL" id="BAQ44361.1"/>
    </source>
</evidence>
<sequence>MSAGALTLSATEQKIAERINPQDTANLSVSVGGGVAFANAAQLMDFAKLMALSSAGVRKHLRGNVGACLAIATQAAEWGMSPYAVANKSYFVNDQIAYESQLVQAVILKRAPIKGRIRFEFEGEGDARICIASARLRDEDGGDVVEYRSPPYGKITPKNSPLWKSDPDQQQSYYAGRALCRRHFPDVLLGVYDVEEVQAVQTVPGGAFEVVGTAPAPTALAGRLDQLAARPAPAPARAERPVAAEPMLEDDHGEDDIVDQDDDVGGSGDRHDPGPDRDEAGAGGDGFPGDDALAALGDAPRVDPNDEDFKRGVTAAKRGAKKCLNPDITADPDRMAAWKAGFDSVEA</sequence>
<dbReference type="OrthoDB" id="7866633at2"/>
<dbReference type="AlphaFoldDB" id="A0A0C6EWF9"/>
<feature type="compositionally biased region" description="Acidic residues" evidence="1">
    <location>
        <begin position="247"/>
        <end position="264"/>
    </location>
</feature>
<evidence type="ECO:0000256" key="1">
    <source>
        <dbReference type="SAM" id="MobiDB-lite"/>
    </source>
</evidence>
<evidence type="ECO:0000313" key="3">
    <source>
        <dbReference type="Proteomes" id="UP000061432"/>
    </source>
</evidence>
<organism evidence="2 3">
    <name type="scientific">Methylobacterium aquaticum</name>
    <dbReference type="NCBI Taxonomy" id="270351"/>
    <lineage>
        <taxon>Bacteria</taxon>
        <taxon>Pseudomonadati</taxon>
        <taxon>Pseudomonadota</taxon>
        <taxon>Alphaproteobacteria</taxon>
        <taxon>Hyphomicrobiales</taxon>
        <taxon>Methylobacteriaceae</taxon>
        <taxon>Methylobacterium</taxon>
    </lineage>
</organism>
<dbReference type="RefSeq" id="WP_060845889.1">
    <property type="nucleotide sequence ID" value="NZ_AP014704.1"/>
</dbReference>
<feature type="region of interest" description="Disordered" evidence="1">
    <location>
        <begin position="230"/>
        <end position="310"/>
    </location>
</feature>
<feature type="compositionally biased region" description="Basic and acidic residues" evidence="1">
    <location>
        <begin position="268"/>
        <end position="280"/>
    </location>
</feature>
<feature type="compositionally biased region" description="Low complexity" evidence="1">
    <location>
        <begin position="289"/>
        <end position="299"/>
    </location>
</feature>
<name>A0A0C6EWF9_9HYPH</name>
<feature type="compositionally biased region" description="Basic and acidic residues" evidence="1">
    <location>
        <begin position="300"/>
        <end position="310"/>
    </location>
</feature>
<dbReference type="KEGG" id="maqu:Maq22A_c04770"/>
<reference evidence="3" key="2">
    <citation type="submission" date="2015-01" db="EMBL/GenBank/DDBJ databases">
        <title>Complete genome sequence of Methylobacterium aquaticum strain 22A.</title>
        <authorList>
            <person name="Tani A."/>
            <person name="Ogura Y."/>
            <person name="Hayashi T."/>
        </authorList>
    </citation>
    <scope>NUCLEOTIDE SEQUENCE [LARGE SCALE GENOMIC DNA]</scope>
    <source>
        <strain evidence="3">MA-22A</strain>
    </source>
</reference>
<gene>
    <name evidence="2" type="ORF">Maq22A_c04770</name>
</gene>
<dbReference type="STRING" id="270351.Maq22A_c04770"/>
<dbReference type="EMBL" id="AP014704">
    <property type="protein sequence ID" value="BAQ44361.1"/>
    <property type="molecule type" value="Genomic_DNA"/>
</dbReference>
<dbReference type="Proteomes" id="UP000061432">
    <property type="component" value="Chromosome"/>
</dbReference>
<reference evidence="2 3" key="1">
    <citation type="journal article" date="2015" name="Genome Announc.">
        <title>Complete Genome Sequence of Methylobacterium aquaticum Strain 22A, Isolated from Racomitrium japonicum Moss.</title>
        <authorList>
            <person name="Tani A."/>
            <person name="Ogura Y."/>
            <person name="Hayashi T."/>
            <person name="Kimbara K."/>
        </authorList>
    </citation>
    <scope>NUCLEOTIDE SEQUENCE [LARGE SCALE GENOMIC DNA]</scope>
    <source>
        <strain evidence="2 3">MA-22A</strain>
    </source>
</reference>
<evidence type="ECO:0008006" key="4">
    <source>
        <dbReference type="Google" id="ProtNLM"/>
    </source>
</evidence>
<dbReference type="PATRIC" id="fig|270351.10.peg.920"/>
<protein>
    <recommendedName>
        <fullName evidence="4">Recombinase RecT</fullName>
    </recommendedName>
</protein>